<comment type="caution">
    <text evidence="2">The sequence shown here is derived from an EMBL/GenBank/DDBJ whole genome shotgun (WGS) entry which is preliminary data.</text>
</comment>
<feature type="domain" description="PIN" evidence="1">
    <location>
        <begin position="4"/>
        <end position="121"/>
    </location>
</feature>
<dbReference type="RefSeq" id="WP_374344865.1">
    <property type="nucleotide sequence ID" value="NZ_JBHTLQ010000081.1"/>
</dbReference>
<dbReference type="InterPro" id="IPR041705">
    <property type="entry name" value="PIN_Sll0205"/>
</dbReference>
<gene>
    <name evidence="2" type="ORF">ACFQ27_19650</name>
</gene>
<accession>A0ABW3T739</accession>
<dbReference type="Gene3D" id="3.40.50.1010">
    <property type="entry name" value="5'-nuclease"/>
    <property type="match status" value="1"/>
</dbReference>
<evidence type="ECO:0000259" key="1">
    <source>
        <dbReference type="Pfam" id="PF01850"/>
    </source>
</evidence>
<protein>
    <submittedName>
        <fullName evidence="2">Type II toxin-antitoxin system VapC family toxin</fullName>
    </submittedName>
</protein>
<dbReference type="InterPro" id="IPR029060">
    <property type="entry name" value="PIN-like_dom_sf"/>
</dbReference>
<dbReference type="Proteomes" id="UP001597216">
    <property type="component" value="Unassembled WGS sequence"/>
</dbReference>
<dbReference type="CDD" id="cd09872">
    <property type="entry name" value="PIN_Sll0205-like"/>
    <property type="match status" value="1"/>
</dbReference>
<dbReference type="InterPro" id="IPR002716">
    <property type="entry name" value="PIN_dom"/>
</dbReference>
<evidence type="ECO:0000313" key="3">
    <source>
        <dbReference type="Proteomes" id="UP001597216"/>
    </source>
</evidence>
<proteinExistence type="predicted"/>
<dbReference type="PANTHER" id="PTHR36173:SF2">
    <property type="entry name" value="RIBONUCLEASE VAPC16"/>
    <property type="match status" value="1"/>
</dbReference>
<dbReference type="EMBL" id="JBHTLQ010000081">
    <property type="protein sequence ID" value="MFD1192813.1"/>
    <property type="molecule type" value="Genomic_DNA"/>
</dbReference>
<dbReference type="InterPro" id="IPR052919">
    <property type="entry name" value="TA_system_RNase"/>
</dbReference>
<dbReference type="SUPFAM" id="SSF88723">
    <property type="entry name" value="PIN domain-like"/>
    <property type="match status" value="1"/>
</dbReference>
<name>A0ABW3T739_9CAUL</name>
<dbReference type="Pfam" id="PF01850">
    <property type="entry name" value="PIN"/>
    <property type="match status" value="1"/>
</dbReference>
<reference evidence="3" key="1">
    <citation type="journal article" date="2019" name="Int. J. Syst. Evol. Microbiol.">
        <title>The Global Catalogue of Microorganisms (GCM) 10K type strain sequencing project: providing services to taxonomists for standard genome sequencing and annotation.</title>
        <authorList>
            <consortium name="The Broad Institute Genomics Platform"/>
            <consortium name="The Broad Institute Genome Sequencing Center for Infectious Disease"/>
            <person name="Wu L."/>
            <person name="Ma J."/>
        </authorList>
    </citation>
    <scope>NUCLEOTIDE SEQUENCE [LARGE SCALE GENOMIC DNA]</scope>
    <source>
        <strain evidence="3">CCUG 55074</strain>
    </source>
</reference>
<dbReference type="PANTHER" id="PTHR36173">
    <property type="entry name" value="RIBONUCLEASE VAPC16-RELATED"/>
    <property type="match status" value="1"/>
</dbReference>
<organism evidence="2 3">
    <name type="scientific">Phenylobacterium conjunctum</name>
    <dbReference type="NCBI Taxonomy" id="1298959"/>
    <lineage>
        <taxon>Bacteria</taxon>
        <taxon>Pseudomonadati</taxon>
        <taxon>Pseudomonadota</taxon>
        <taxon>Alphaproteobacteria</taxon>
        <taxon>Caulobacterales</taxon>
        <taxon>Caulobacteraceae</taxon>
        <taxon>Phenylobacterium</taxon>
    </lineage>
</organism>
<evidence type="ECO:0000313" key="2">
    <source>
        <dbReference type="EMBL" id="MFD1192813.1"/>
    </source>
</evidence>
<sequence length="128" mass="13864">MRLLLDTHALLWWLAGDEALSHPARQAIADPANPVFVSAASLWEITTKHRLGKLPGVAAIAHDLEAVVADNGFEPLPISLRHGQVAGSLPGPHRDPFDRMLIAQAMGENLTLVSNEAAFDVYGVSRLW</sequence>
<keyword evidence="3" id="KW-1185">Reference proteome</keyword>